<accession>A0AAE5S7F4</accession>
<organism evidence="1 2">
    <name type="scientific">Pseudomonas syringae pv. syringae</name>
    <dbReference type="NCBI Taxonomy" id="321"/>
    <lineage>
        <taxon>Bacteria</taxon>
        <taxon>Pseudomonadati</taxon>
        <taxon>Pseudomonadota</taxon>
        <taxon>Gammaproteobacteria</taxon>
        <taxon>Pseudomonadales</taxon>
        <taxon>Pseudomonadaceae</taxon>
        <taxon>Pseudomonas</taxon>
        <taxon>Pseudomonas syringae</taxon>
    </lineage>
</organism>
<comment type="caution">
    <text evidence="1">The sequence shown here is derived from an EMBL/GenBank/DDBJ whole genome shotgun (WGS) entry which is preliminary data.</text>
</comment>
<gene>
    <name evidence="1" type="ORF">CXB42_10940</name>
</gene>
<evidence type="ECO:0000313" key="1">
    <source>
        <dbReference type="EMBL" id="POQ03967.1"/>
    </source>
</evidence>
<dbReference type="AlphaFoldDB" id="A0AAE5S7F4"/>
<evidence type="ECO:0000313" key="2">
    <source>
        <dbReference type="Proteomes" id="UP000237295"/>
    </source>
</evidence>
<dbReference type="EMBL" id="NBAQ01000005">
    <property type="protein sequence ID" value="POQ03967.1"/>
    <property type="molecule type" value="Genomic_DNA"/>
</dbReference>
<protein>
    <submittedName>
        <fullName evidence="1">Uncharacterized protein</fullName>
    </submittedName>
</protein>
<reference evidence="1 2" key="1">
    <citation type="submission" date="2017-03" db="EMBL/GenBank/DDBJ databases">
        <authorList>
            <person name="Hulin M.T."/>
        </authorList>
    </citation>
    <scope>NUCLEOTIDE SEQUENCE [LARGE SCALE GENOMIC DNA]</scope>
    <source>
        <strain evidence="1 2">5264</strain>
    </source>
</reference>
<name>A0AAE5S7F4_PSESY</name>
<dbReference type="Proteomes" id="UP000237295">
    <property type="component" value="Unassembled WGS sequence"/>
</dbReference>
<proteinExistence type="predicted"/>
<sequence length="59" mass="7054">MSRYLFGGTGGLQYGVAKWRERVGFLWSHTFEYVMEWRFDLSGGRAIWWQKSLMVLKPH</sequence>